<evidence type="ECO:0000313" key="2">
    <source>
        <dbReference type="Proteomes" id="UP000179807"/>
    </source>
</evidence>
<comment type="caution">
    <text evidence="1">The sequence shown here is derived from an EMBL/GenBank/DDBJ whole genome shotgun (WGS) entry which is preliminary data.</text>
</comment>
<dbReference type="GeneID" id="94831546"/>
<accession>A0A1J4L4L0</accession>
<gene>
    <name evidence="1" type="ORF">TRFO_12774</name>
</gene>
<dbReference type="Proteomes" id="UP000179807">
    <property type="component" value="Unassembled WGS sequence"/>
</dbReference>
<sequence length="249" mass="29519">MEQHPKKNRMFDSRQRNNVRTSNMRSLCKLTPTAKKPKASISKAKESSLKFKCCSFLKLINKNPDMESVYFSAFLKSLGVPKKSFIRNIDNLYRIVPFFYERELCRNNELFDLAMRHTSKRELSCILMFIEKKYKDVFQKKNIASAIGCFEKCFPHVKLDFSSDFHDMACTNEDREFRQRYKNNPHKSKKDDQEFINLFGMTQWDFLKTSQVDHQLVDFLGESDLTDDFLKEIFHLDESPEEIVDIRSL</sequence>
<evidence type="ECO:0000313" key="1">
    <source>
        <dbReference type="EMBL" id="OHT16908.1"/>
    </source>
</evidence>
<reference evidence="1" key="1">
    <citation type="submission" date="2016-10" db="EMBL/GenBank/DDBJ databases">
        <authorList>
            <person name="Benchimol M."/>
            <person name="Almeida L.G."/>
            <person name="Vasconcelos A.T."/>
            <person name="Perreira-Neves A."/>
            <person name="Rosa I.A."/>
            <person name="Tasca T."/>
            <person name="Bogo M.R."/>
            <person name="de Souza W."/>
        </authorList>
    </citation>
    <scope>NUCLEOTIDE SEQUENCE [LARGE SCALE GENOMIC DNA]</scope>
    <source>
        <strain evidence="1">K</strain>
    </source>
</reference>
<protein>
    <submittedName>
        <fullName evidence="1">Uncharacterized protein</fullName>
    </submittedName>
</protein>
<name>A0A1J4L4L0_9EUKA</name>
<organism evidence="1 2">
    <name type="scientific">Tritrichomonas foetus</name>
    <dbReference type="NCBI Taxonomy" id="1144522"/>
    <lineage>
        <taxon>Eukaryota</taxon>
        <taxon>Metamonada</taxon>
        <taxon>Parabasalia</taxon>
        <taxon>Tritrichomonadida</taxon>
        <taxon>Tritrichomonadidae</taxon>
        <taxon>Tritrichomonas</taxon>
    </lineage>
</organism>
<dbReference type="AlphaFoldDB" id="A0A1J4L4L0"/>
<proteinExistence type="predicted"/>
<dbReference type="RefSeq" id="XP_068370044.1">
    <property type="nucleotide sequence ID" value="XM_068496842.1"/>
</dbReference>
<dbReference type="EMBL" id="MLAK01000057">
    <property type="protein sequence ID" value="OHT16908.1"/>
    <property type="molecule type" value="Genomic_DNA"/>
</dbReference>
<keyword evidence="2" id="KW-1185">Reference proteome</keyword>
<dbReference type="VEuPathDB" id="TrichDB:TRFO_12774"/>